<dbReference type="AlphaFoldDB" id="A0A1B7N0P7"/>
<accession>A0A1B7N0P7</accession>
<name>A0A1B7N0P7_9AGAM</name>
<dbReference type="InParanoid" id="A0A1B7N0P7"/>
<dbReference type="OrthoDB" id="2595178at2759"/>
<reference evidence="1 2" key="1">
    <citation type="submission" date="2016-06" db="EMBL/GenBank/DDBJ databases">
        <title>Comparative genomics of the ectomycorrhizal sister species Rhizopogon vinicolor and Rhizopogon vesiculosus (Basidiomycota: Boletales) reveals a divergence of the mating type B locus.</title>
        <authorList>
            <consortium name="DOE Joint Genome Institute"/>
            <person name="Mujic A.B."/>
            <person name="Kuo A."/>
            <person name="Tritt A."/>
            <person name="Lipzen A."/>
            <person name="Chen C."/>
            <person name="Johnson J."/>
            <person name="Sharma A."/>
            <person name="Barry K."/>
            <person name="Grigoriev I.V."/>
            <person name="Spatafora J.W."/>
        </authorList>
    </citation>
    <scope>NUCLEOTIDE SEQUENCE [LARGE SCALE GENOMIC DNA]</scope>
    <source>
        <strain evidence="1 2">AM-OR11-026</strain>
    </source>
</reference>
<sequence>MYEAILLYPRPLARSSGRLLLLPLLPHRPPLKPLPSELWFNIFIQVLFGDDQNAQSHTAHYNVLHSCSSLMLVCKAFKEVAMPLLYSCVQLHSVDSLEKFTTRLHSADQMWDSIRRIPYSTPGRWVQVLDLSEPLTALNSSAFYAVDALLTQLFPLLPFLTRLILSPGFPLSRRALTSLTYRNDSPNLRVLCGIGYDPTFYSRVATDEDPFVQLLRVCVNLERLEVIGIGLNTDLESHFDAEPPVVAPLHLPHLRNLTLLSMPSSSLMQTLLHSSLPCLQTLMLTPYDDVPFPTSLSSLFLETHGQHLRTLFLVTPNSWPTHFHPSPTTLLHTSPNLRHLSLEYPLPALTIPFKTSLISPMSSLPTLPLEILSIPRPSSDFWVTLEGLLPFLPSLKIVQTRGVRWLRHGMSSHAQEAGIQGEMKAWERRLARRGIQLLDENWKETP</sequence>
<dbReference type="EMBL" id="KV448298">
    <property type="protein sequence ID" value="OAX38391.1"/>
    <property type="molecule type" value="Genomic_DNA"/>
</dbReference>
<evidence type="ECO:0008006" key="3">
    <source>
        <dbReference type="Google" id="ProtNLM"/>
    </source>
</evidence>
<keyword evidence="2" id="KW-1185">Reference proteome</keyword>
<evidence type="ECO:0000313" key="1">
    <source>
        <dbReference type="EMBL" id="OAX38391.1"/>
    </source>
</evidence>
<evidence type="ECO:0000313" key="2">
    <source>
        <dbReference type="Proteomes" id="UP000092154"/>
    </source>
</evidence>
<proteinExistence type="predicted"/>
<dbReference type="Proteomes" id="UP000092154">
    <property type="component" value="Unassembled WGS sequence"/>
</dbReference>
<protein>
    <recommendedName>
        <fullName evidence="3">F-box domain-containing protein</fullName>
    </recommendedName>
</protein>
<gene>
    <name evidence="1" type="ORF">K503DRAFT_792510</name>
</gene>
<dbReference type="STRING" id="1314800.A0A1B7N0P7"/>
<organism evidence="1 2">
    <name type="scientific">Rhizopogon vinicolor AM-OR11-026</name>
    <dbReference type="NCBI Taxonomy" id="1314800"/>
    <lineage>
        <taxon>Eukaryota</taxon>
        <taxon>Fungi</taxon>
        <taxon>Dikarya</taxon>
        <taxon>Basidiomycota</taxon>
        <taxon>Agaricomycotina</taxon>
        <taxon>Agaricomycetes</taxon>
        <taxon>Agaricomycetidae</taxon>
        <taxon>Boletales</taxon>
        <taxon>Suillineae</taxon>
        <taxon>Rhizopogonaceae</taxon>
        <taxon>Rhizopogon</taxon>
    </lineage>
</organism>